<evidence type="ECO:0000313" key="2">
    <source>
        <dbReference type="Proteomes" id="UP000000289"/>
    </source>
</evidence>
<dbReference type="Proteomes" id="UP000000289">
    <property type="component" value="Chromosome"/>
</dbReference>
<name>A0A0K0H9Z9_SALBC</name>
<proteinExistence type="predicted"/>
<dbReference type="EMBL" id="FR877557">
    <property type="protein sequence ID" value="CCC30400.1"/>
    <property type="molecule type" value="Genomic_DNA"/>
</dbReference>
<accession>A0A0K0H9Z9</accession>
<gene>
    <name evidence="1" type="ordered locus">SBG_1312</name>
</gene>
<reference evidence="1 2" key="1">
    <citation type="journal article" date="2011" name="PLoS Pathog.">
        <title>Salmonella bongori provides insights into the evolution of the Salmonellae.</title>
        <authorList>
            <person name="Fookes M."/>
            <person name="Schroeder G.N."/>
            <person name="Langridge G.C."/>
            <person name="Blondel C.J."/>
            <person name="Mammina C."/>
            <person name="Connor T.R."/>
            <person name="Seth-Smith H."/>
            <person name="Vernikos G.S."/>
            <person name="Robinson K.S."/>
            <person name="Sanders M."/>
            <person name="Petty N.K."/>
            <person name="Kingsley R.A."/>
            <person name="Baumler A.J."/>
            <person name="Nuccio S.P."/>
            <person name="Contreras I."/>
            <person name="Santiviago C.A."/>
            <person name="Maskell D."/>
            <person name="Barrow P."/>
            <person name="Humphrey T."/>
            <person name="Nastasi A."/>
            <person name="Roberts M."/>
            <person name="Frankel G."/>
            <person name="Parkhill J."/>
            <person name="Dougan G."/>
            <person name="Thomson N.R."/>
        </authorList>
    </citation>
    <scope>NUCLEOTIDE SEQUENCE [LARGE SCALE GENOMIC DNA]</scope>
    <source>
        <strain evidence="2">ATCC 43975 / DSM 13772 / NCTC 12419</strain>
    </source>
</reference>
<evidence type="ECO:0000313" key="1">
    <source>
        <dbReference type="EMBL" id="CCC30400.1"/>
    </source>
</evidence>
<organism evidence="1 2">
    <name type="scientific">Salmonella bongori (strain ATCC 43975 / DSM 13772 / NCTC 12419)</name>
    <dbReference type="NCBI Taxonomy" id="218493"/>
    <lineage>
        <taxon>Bacteria</taxon>
        <taxon>Pseudomonadati</taxon>
        <taxon>Pseudomonadota</taxon>
        <taxon>Gammaproteobacteria</taxon>
        <taxon>Enterobacterales</taxon>
        <taxon>Enterobacteriaceae</taxon>
        <taxon>Salmonella</taxon>
    </lineage>
</organism>
<sequence>MKRNNPAIATKSGLSPGGLSLNTSLFTTDLSGLIRPSLLSLRPAPEEQIPPRVLDSYAVCFLFWRADITDSATKNNGRQRKATHYGGLTSR</sequence>
<dbReference type="AlphaFoldDB" id="A0A0K0H9Z9"/>
<protein>
    <submittedName>
        <fullName evidence="1">Uncharacterized protein</fullName>
    </submittedName>
</protein>
<dbReference type="KEGG" id="sbg:SBG_1312"/>